<name>A0A5C4S6H2_CHLTI</name>
<proteinExistence type="predicted"/>
<dbReference type="EMBL" id="VDCH01000016">
    <property type="protein sequence ID" value="TNJ38619.1"/>
    <property type="molecule type" value="Genomic_DNA"/>
</dbReference>
<evidence type="ECO:0000313" key="2">
    <source>
        <dbReference type="Proteomes" id="UP000308271"/>
    </source>
</evidence>
<organism evidence="1 2">
    <name type="scientific">Chlorobaculum thiosulfatiphilum</name>
    <name type="common">Chlorobium limicola f.sp. thiosulfatophilum</name>
    <dbReference type="NCBI Taxonomy" id="115852"/>
    <lineage>
        <taxon>Bacteria</taxon>
        <taxon>Pseudomonadati</taxon>
        <taxon>Chlorobiota</taxon>
        <taxon>Chlorobiia</taxon>
        <taxon>Chlorobiales</taxon>
        <taxon>Chlorobiaceae</taxon>
        <taxon>Chlorobaculum</taxon>
    </lineage>
</organism>
<gene>
    <name evidence="1" type="ORF">FGF66_08230</name>
</gene>
<dbReference type="AlphaFoldDB" id="A0A5C4S6H2"/>
<evidence type="ECO:0000313" key="1">
    <source>
        <dbReference type="EMBL" id="TNJ38619.1"/>
    </source>
</evidence>
<keyword evidence="2" id="KW-1185">Reference proteome</keyword>
<comment type="caution">
    <text evidence="1">The sequence shown here is derived from an EMBL/GenBank/DDBJ whole genome shotgun (WGS) entry which is preliminary data.</text>
</comment>
<dbReference type="OrthoDB" id="9922540at2"/>
<accession>A0A5C4S6H2</accession>
<reference evidence="1 2" key="1">
    <citation type="submission" date="2019-05" db="EMBL/GenBank/DDBJ databases">
        <title>Draft Whole-Genome sequence of the green sulfur bacterium Chlorobaculum thiosulfatiphilum DSM 249.</title>
        <authorList>
            <person name="Meyer T.E."/>
            <person name="Kyndt J.A."/>
        </authorList>
    </citation>
    <scope>NUCLEOTIDE SEQUENCE [LARGE SCALE GENOMIC DNA]</scope>
    <source>
        <strain evidence="1 2">DSM 249</strain>
    </source>
</reference>
<sequence>MYSRIQTLDKNRPGNEEIRLTAAGYAMPLSMHHLNNAYLHQFPSGVTP</sequence>
<protein>
    <submittedName>
        <fullName evidence="1">Uncharacterized protein</fullName>
    </submittedName>
</protein>
<dbReference type="Proteomes" id="UP000308271">
    <property type="component" value="Unassembled WGS sequence"/>
</dbReference>